<evidence type="ECO:0000256" key="1">
    <source>
        <dbReference type="SAM" id="MobiDB-lite"/>
    </source>
</evidence>
<accession>A0A0A9DWH9</accession>
<reference evidence="2" key="2">
    <citation type="journal article" date="2015" name="Data Brief">
        <title>Shoot transcriptome of the giant reed, Arundo donax.</title>
        <authorList>
            <person name="Barrero R.A."/>
            <person name="Guerrero F.D."/>
            <person name="Moolhuijzen P."/>
            <person name="Goolsby J.A."/>
            <person name="Tidwell J."/>
            <person name="Bellgard S.E."/>
            <person name="Bellgard M.I."/>
        </authorList>
    </citation>
    <scope>NUCLEOTIDE SEQUENCE</scope>
    <source>
        <tissue evidence="2">Shoot tissue taken approximately 20 cm above the soil surface</tissue>
    </source>
</reference>
<proteinExistence type="predicted"/>
<evidence type="ECO:0000313" key="2">
    <source>
        <dbReference type="EMBL" id="JAD90030.1"/>
    </source>
</evidence>
<dbReference type="AlphaFoldDB" id="A0A0A9DWH9"/>
<feature type="region of interest" description="Disordered" evidence="1">
    <location>
        <begin position="1"/>
        <end position="24"/>
    </location>
</feature>
<organism evidence="2">
    <name type="scientific">Arundo donax</name>
    <name type="common">Giant reed</name>
    <name type="synonym">Donax arundinaceus</name>
    <dbReference type="NCBI Taxonomy" id="35708"/>
    <lineage>
        <taxon>Eukaryota</taxon>
        <taxon>Viridiplantae</taxon>
        <taxon>Streptophyta</taxon>
        <taxon>Embryophyta</taxon>
        <taxon>Tracheophyta</taxon>
        <taxon>Spermatophyta</taxon>
        <taxon>Magnoliopsida</taxon>
        <taxon>Liliopsida</taxon>
        <taxon>Poales</taxon>
        <taxon>Poaceae</taxon>
        <taxon>PACMAD clade</taxon>
        <taxon>Arundinoideae</taxon>
        <taxon>Arundineae</taxon>
        <taxon>Arundo</taxon>
    </lineage>
</organism>
<protein>
    <submittedName>
        <fullName evidence="2">Uncharacterized protein</fullName>
    </submittedName>
</protein>
<dbReference type="EMBL" id="GBRH01207865">
    <property type="protein sequence ID" value="JAD90030.1"/>
    <property type="molecule type" value="Transcribed_RNA"/>
</dbReference>
<reference evidence="2" key="1">
    <citation type="submission" date="2014-09" db="EMBL/GenBank/DDBJ databases">
        <authorList>
            <person name="Magalhaes I.L.F."/>
            <person name="Oliveira U."/>
            <person name="Santos F.R."/>
            <person name="Vidigal T.H.D.A."/>
            <person name="Brescovit A.D."/>
            <person name="Santos A.J."/>
        </authorList>
    </citation>
    <scope>NUCLEOTIDE SEQUENCE</scope>
    <source>
        <tissue evidence="2">Shoot tissue taken approximately 20 cm above the soil surface</tissue>
    </source>
</reference>
<sequence length="122" mass="12700">MAERASGRPPTDPGPPAAVRSEARIHSSAGDAAVKCLVPANTKIAVQIKPSVCSMFRDNHSVLASICTRCSMGTPATKIFSIFAAGSDREGCSTGSATTNFFSLEAAGPHREGMQTKNSNFV</sequence>
<name>A0A0A9DWH9_ARUDO</name>